<feature type="domain" description="HTH cro/C1-type" evidence="2">
    <location>
        <begin position="14"/>
        <end position="68"/>
    </location>
</feature>
<dbReference type="CDD" id="cd00093">
    <property type="entry name" value="HTH_XRE"/>
    <property type="match status" value="1"/>
</dbReference>
<dbReference type="GO" id="GO:0005829">
    <property type="term" value="C:cytosol"/>
    <property type="evidence" value="ECO:0007669"/>
    <property type="project" value="TreeGrafter"/>
</dbReference>
<dbReference type="SMART" id="SM00530">
    <property type="entry name" value="HTH_XRE"/>
    <property type="match status" value="1"/>
</dbReference>
<organism evidence="3">
    <name type="scientific">uncultured Candidatus Melainabacteria bacterium</name>
    <dbReference type="NCBI Taxonomy" id="2682970"/>
    <lineage>
        <taxon>Bacteria</taxon>
        <taxon>Bacillati</taxon>
        <taxon>Candidatus Melainabacteria</taxon>
        <taxon>environmental samples</taxon>
    </lineage>
</organism>
<dbReference type="PROSITE" id="PS50943">
    <property type="entry name" value="HTH_CROC1"/>
    <property type="match status" value="1"/>
</dbReference>
<protein>
    <recommendedName>
        <fullName evidence="2">HTH cro/C1-type domain-containing protein</fullName>
    </recommendedName>
</protein>
<dbReference type="EMBL" id="MN577570">
    <property type="protein sequence ID" value="QGT49797.1"/>
    <property type="molecule type" value="Genomic_DNA"/>
</dbReference>
<name>A0A650EJA7_9BACT</name>
<evidence type="ECO:0000256" key="1">
    <source>
        <dbReference type="ARBA" id="ARBA00023125"/>
    </source>
</evidence>
<dbReference type="AlphaFoldDB" id="A0A650EJA7"/>
<gene>
    <name evidence="3" type="ORF">Melaina855_1840</name>
</gene>
<dbReference type="InterPro" id="IPR001387">
    <property type="entry name" value="Cro/C1-type_HTH"/>
</dbReference>
<evidence type="ECO:0000313" key="3">
    <source>
        <dbReference type="EMBL" id="QGT49797.1"/>
    </source>
</evidence>
<proteinExistence type="predicted"/>
<evidence type="ECO:0000259" key="2">
    <source>
        <dbReference type="PROSITE" id="PS50943"/>
    </source>
</evidence>
<dbReference type="InterPro" id="IPR010982">
    <property type="entry name" value="Lambda_DNA-bd_dom_sf"/>
</dbReference>
<dbReference type="InterPro" id="IPR050807">
    <property type="entry name" value="TransReg_Diox_bact_type"/>
</dbReference>
<sequence length="76" mass="8906">MDDKNFLIRLGLKLKILRSIKRLSQDDIANRLNIDKSYYSKVERGLTNPTLLYMKHLSEILEVELAELMDSNINIK</sequence>
<dbReference type="Gene3D" id="1.10.260.40">
    <property type="entry name" value="lambda repressor-like DNA-binding domains"/>
    <property type="match status" value="1"/>
</dbReference>
<reference evidence="3" key="1">
    <citation type="journal article" date="2020" name="J. ISSAAS">
        <title>Lactobacilli and other gastrointestinal microbiota of Peromyscus leucopus, reservoir host for agents of Lyme disease and other zoonoses in North America.</title>
        <authorList>
            <person name="Milovic A."/>
            <person name="Bassam K."/>
            <person name="Shao H."/>
            <person name="Chatzistamou I."/>
            <person name="Tufts D.M."/>
            <person name="Diuk-Wasser M."/>
            <person name="Barbour A.G."/>
        </authorList>
    </citation>
    <scope>NUCLEOTIDE SEQUENCE</scope>
    <source>
        <strain evidence="3">LL20</strain>
    </source>
</reference>
<dbReference type="PANTHER" id="PTHR46797">
    <property type="entry name" value="HTH-TYPE TRANSCRIPTIONAL REGULATOR"/>
    <property type="match status" value="1"/>
</dbReference>
<dbReference type="PANTHER" id="PTHR46797:SF1">
    <property type="entry name" value="METHYLPHOSPHONATE SYNTHASE"/>
    <property type="match status" value="1"/>
</dbReference>
<dbReference type="Pfam" id="PF01381">
    <property type="entry name" value="HTH_3"/>
    <property type="match status" value="1"/>
</dbReference>
<accession>A0A650EJA7</accession>
<dbReference type="SUPFAM" id="SSF47413">
    <property type="entry name" value="lambda repressor-like DNA-binding domains"/>
    <property type="match status" value="1"/>
</dbReference>
<dbReference type="GO" id="GO:0003700">
    <property type="term" value="F:DNA-binding transcription factor activity"/>
    <property type="evidence" value="ECO:0007669"/>
    <property type="project" value="TreeGrafter"/>
</dbReference>
<dbReference type="GO" id="GO:0003677">
    <property type="term" value="F:DNA binding"/>
    <property type="evidence" value="ECO:0007669"/>
    <property type="project" value="UniProtKB-KW"/>
</dbReference>
<keyword evidence="1" id="KW-0238">DNA-binding</keyword>